<evidence type="ECO:0000256" key="1">
    <source>
        <dbReference type="ARBA" id="ARBA00023015"/>
    </source>
</evidence>
<gene>
    <name evidence="5" type="ORF">GCM10023191_028030</name>
</gene>
<comment type="caution">
    <text evidence="5">The sequence shown here is derived from an EMBL/GenBank/DDBJ whole genome shotgun (WGS) entry which is preliminary data.</text>
</comment>
<accession>A0ABP8PWC1</accession>
<evidence type="ECO:0000313" key="5">
    <source>
        <dbReference type="EMBL" id="GAA4492296.1"/>
    </source>
</evidence>
<keyword evidence="3" id="KW-0804">Transcription</keyword>
<organism evidence="5 6">
    <name type="scientific">Actinoallomurus oryzae</name>
    <dbReference type="NCBI Taxonomy" id="502180"/>
    <lineage>
        <taxon>Bacteria</taxon>
        <taxon>Bacillati</taxon>
        <taxon>Actinomycetota</taxon>
        <taxon>Actinomycetes</taxon>
        <taxon>Streptosporangiales</taxon>
        <taxon>Thermomonosporaceae</taxon>
        <taxon>Actinoallomurus</taxon>
    </lineage>
</organism>
<name>A0ABP8PWC1_9ACTN</name>
<dbReference type="EMBL" id="BAABHF010000017">
    <property type="protein sequence ID" value="GAA4492296.1"/>
    <property type="molecule type" value="Genomic_DNA"/>
</dbReference>
<evidence type="ECO:0000256" key="2">
    <source>
        <dbReference type="ARBA" id="ARBA00023125"/>
    </source>
</evidence>
<dbReference type="Gene3D" id="1.10.10.10">
    <property type="entry name" value="Winged helix-like DNA-binding domain superfamily/Winged helix DNA-binding domain"/>
    <property type="match status" value="1"/>
</dbReference>
<dbReference type="PROSITE" id="PS51118">
    <property type="entry name" value="HTH_HXLR"/>
    <property type="match status" value="1"/>
</dbReference>
<keyword evidence="6" id="KW-1185">Reference proteome</keyword>
<reference evidence="6" key="1">
    <citation type="journal article" date="2019" name="Int. J. Syst. Evol. Microbiol.">
        <title>The Global Catalogue of Microorganisms (GCM) 10K type strain sequencing project: providing services to taxonomists for standard genome sequencing and annotation.</title>
        <authorList>
            <consortium name="The Broad Institute Genomics Platform"/>
            <consortium name="The Broad Institute Genome Sequencing Center for Infectious Disease"/>
            <person name="Wu L."/>
            <person name="Ma J."/>
        </authorList>
    </citation>
    <scope>NUCLEOTIDE SEQUENCE [LARGE SCALE GENOMIC DNA]</scope>
    <source>
        <strain evidence="6">JCM 17933</strain>
    </source>
</reference>
<dbReference type="SUPFAM" id="SSF55718">
    <property type="entry name" value="SCP-like"/>
    <property type="match status" value="1"/>
</dbReference>
<dbReference type="Pfam" id="PF01638">
    <property type="entry name" value="HxlR"/>
    <property type="match status" value="1"/>
</dbReference>
<keyword evidence="2" id="KW-0238">DNA-binding</keyword>
<dbReference type="Proteomes" id="UP001500503">
    <property type="component" value="Unassembled WGS sequence"/>
</dbReference>
<dbReference type="PANTHER" id="PTHR33204:SF18">
    <property type="entry name" value="TRANSCRIPTIONAL REGULATORY PROTEIN"/>
    <property type="match status" value="1"/>
</dbReference>
<dbReference type="InterPro" id="IPR036527">
    <property type="entry name" value="SCP2_sterol-bd_dom_sf"/>
</dbReference>
<dbReference type="InterPro" id="IPR036388">
    <property type="entry name" value="WH-like_DNA-bd_sf"/>
</dbReference>
<protein>
    <submittedName>
        <fullName evidence="5">Winged helix-turn-helix transcriptional regulator</fullName>
    </submittedName>
</protein>
<evidence type="ECO:0000313" key="6">
    <source>
        <dbReference type="Proteomes" id="UP001500503"/>
    </source>
</evidence>
<dbReference type="SUPFAM" id="SSF46785">
    <property type="entry name" value="Winged helix' DNA-binding domain"/>
    <property type="match status" value="1"/>
</dbReference>
<dbReference type="RefSeq" id="WP_345462791.1">
    <property type="nucleotide sequence ID" value="NZ_BAABHF010000017.1"/>
</dbReference>
<feature type="domain" description="HTH hxlR-type" evidence="4">
    <location>
        <begin position="11"/>
        <end position="109"/>
    </location>
</feature>
<dbReference type="Gene3D" id="3.30.1050.10">
    <property type="entry name" value="SCP2 sterol-binding domain"/>
    <property type="match status" value="1"/>
</dbReference>
<dbReference type="PANTHER" id="PTHR33204">
    <property type="entry name" value="TRANSCRIPTIONAL REGULATOR, MARR FAMILY"/>
    <property type="match status" value="1"/>
</dbReference>
<dbReference type="InterPro" id="IPR002577">
    <property type="entry name" value="HTH_HxlR"/>
</dbReference>
<dbReference type="InterPro" id="IPR036390">
    <property type="entry name" value="WH_DNA-bd_sf"/>
</dbReference>
<evidence type="ECO:0000259" key="4">
    <source>
        <dbReference type="PROSITE" id="PS51118"/>
    </source>
</evidence>
<proteinExistence type="predicted"/>
<sequence>MSDKRRYDDPCGIARGLNVIGERWALLVVRELVFGPKRFTDLHRGLPTASQNVLSQRLRELEAADVVRRRRLGPPAATWVYELTEWGRDLEPVLFHLARWGSRSPLTCGNELSADALMFALRTGFDADAARDGTYEIRLGDDRFHAVVTDGRLRLERGTADEPDAVLVTDVTTLRSVVFGDRGLREAVDDGTLHVERDEEAAARFAASFRRPAPLKPAQTR</sequence>
<evidence type="ECO:0000256" key="3">
    <source>
        <dbReference type="ARBA" id="ARBA00023163"/>
    </source>
</evidence>
<keyword evidence="1" id="KW-0805">Transcription regulation</keyword>